<evidence type="ECO:0000256" key="1">
    <source>
        <dbReference type="ARBA" id="ARBA00023186"/>
    </source>
</evidence>
<keyword evidence="3" id="KW-0238">DNA-binding</keyword>
<proteinExistence type="predicted"/>
<dbReference type="Gene3D" id="1.10.287.110">
    <property type="entry name" value="DnaJ domain"/>
    <property type="match status" value="1"/>
</dbReference>
<dbReference type="Gene3D" id="2.60.260.20">
    <property type="entry name" value="Urease metallochaperone UreE, N-terminal domain"/>
    <property type="match status" value="2"/>
</dbReference>
<name>A0A6J5LAF7_9CAUD</name>
<dbReference type="InterPro" id="IPR008971">
    <property type="entry name" value="HSP40/DnaJ_pept-bd"/>
</dbReference>
<dbReference type="SMART" id="SM00271">
    <property type="entry name" value="DnaJ"/>
    <property type="match status" value="1"/>
</dbReference>
<dbReference type="PANTHER" id="PTHR43096">
    <property type="entry name" value="DNAJ HOMOLOG 1, MITOCHONDRIAL-RELATED"/>
    <property type="match status" value="1"/>
</dbReference>
<dbReference type="PRINTS" id="PR00625">
    <property type="entry name" value="JDOMAIN"/>
</dbReference>
<keyword evidence="1" id="KW-0143">Chaperone</keyword>
<dbReference type="EMBL" id="LR796237">
    <property type="protein sequence ID" value="CAB4130303.1"/>
    <property type="molecule type" value="Genomic_DNA"/>
</dbReference>
<feature type="domain" description="J" evidence="2">
    <location>
        <begin position="2"/>
        <end position="63"/>
    </location>
</feature>
<dbReference type="PANTHER" id="PTHR43096:SF52">
    <property type="entry name" value="DNAJ HOMOLOG 1, MITOCHONDRIAL-RELATED"/>
    <property type="match status" value="1"/>
</dbReference>
<dbReference type="InterPro" id="IPR018253">
    <property type="entry name" value="DnaJ_domain_CS"/>
</dbReference>
<dbReference type="SUPFAM" id="SSF49493">
    <property type="entry name" value="HSP40/DnaJ peptide-binding domain"/>
    <property type="match status" value="2"/>
</dbReference>
<protein>
    <submittedName>
        <fullName evidence="3">Curved DNA-binding protein CbpA</fullName>
    </submittedName>
</protein>
<dbReference type="CDD" id="cd06257">
    <property type="entry name" value="DnaJ"/>
    <property type="match status" value="1"/>
</dbReference>
<dbReference type="Pfam" id="PF01556">
    <property type="entry name" value="DnaJ_C"/>
    <property type="match status" value="1"/>
</dbReference>
<reference evidence="3" key="1">
    <citation type="submission" date="2020-04" db="EMBL/GenBank/DDBJ databases">
        <authorList>
            <person name="Chiriac C."/>
            <person name="Salcher M."/>
            <person name="Ghai R."/>
            <person name="Kavagutti S V."/>
        </authorList>
    </citation>
    <scope>NUCLEOTIDE SEQUENCE</scope>
</reference>
<gene>
    <name evidence="3" type="ORF">UFOVP116_371</name>
</gene>
<sequence>MNFYFILGVAPTATASEIKTSYRKLAALHHPDRGGLTSKFQQIQAAYDCLSNADKRMHYDRTFGGTKQYANQPQRRNHDIKIHVTVSLLSTLGDHTKELTVTAPNTGSKDVSITIPRGVPQSSTIKYQGLGEWHDTSKPPGDLYASVTIALPKNTWLQHDALYQKLPINALDLITGTGHEFITPFNSALELVIPAGTQPGTVFRVAKHGLMTTQGNRDDLYLVIDAIIPQLSTSQCEILTKAKKEIF</sequence>
<organism evidence="3">
    <name type="scientific">uncultured Caudovirales phage</name>
    <dbReference type="NCBI Taxonomy" id="2100421"/>
    <lineage>
        <taxon>Viruses</taxon>
        <taxon>Duplodnaviria</taxon>
        <taxon>Heunggongvirae</taxon>
        <taxon>Uroviricota</taxon>
        <taxon>Caudoviricetes</taxon>
        <taxon>Peduoviridae</taxon>
        <taxon>Maltschvirus</taxon>
        <taxon>Maltschvirus maltsch</taxon>
    </lineage>
</organism>
<dbReference type="Pfam" id="PF00226">
    <property type="entry name" value="DnaJ"/>
    <property type="match status" value="1"/>
</dbReference>
<evidence type="ECO:0000259" key="2">
    <source>
        <dbReference type="PROSITE" id="PS50076"/>
    </source>
</evidence>
<dbReference type="GO" id="GO:0051082">
    <property type="term" value="F:unfolded protein binding"/>
    <property type="evidence" value="ECO:0007669"/>
    <property type="project" value="InterPro"/>
</dbReference>
<dbReference type="PROSITE" id="PS00636">
    <property type="entry name" value="DNAJ_1"/>
    <property type="match status" value="1"/>
</dbReference>
<dbReference type="InterPro" id="IPR002939">
    <property type="entry name" value="DnaJ_C"/>
</dbReference>
<dbReference type="InterPro" id="IPR001623">
    <property type="entry name" value="DnaJ_domain"/>
</dbReference>
<dbReference type="GO" id="GO:0042026">
    <property type="term" value="P:protein refolding"/>
    <property type="evidence" value="ECO:0007669"/>
    <property type="project" value="TreeGrafter"/>
</dbReference>
<dbReference type="InterPro" id="IPR036869">
    <property type="entry name" value="J_dom_sf"/>
</dbReference>
<evidence type="ECO:0000313" key="3">
    <source>
        <dbReference type="EMBL" id="CAB4130303.1"/>
    </source>
</evidence>
<dbReference type="GO" id="GO:0003677">
    <property type="term" value="F:DNA binding"/>
    <property type="evidence" value="ECO:0007669"/>
    <property type="project" value="UniProtKB-KW"/>
</dbReference>
<dbReference type="SUPFAM" id="SSF46565">
    <property type="entry name" value="Chaperone J-domain"/>
    <property type="match status" value="1"/>
</dbReference>
<dbReference type="PROSITE" id="PS50076">
    <property type="entry name" value="DNAJ_2"/>
    <property type="match status" value="1"/>
</dbReference>
<accession>A0A6J5LAF7</accession>